<dbReference type="Proteomes" id="UP000827892">
    <property type="component" value="Chromosome X"/>
</dbReference>
<sequence>MKQYNYMYEAAPQDWRYPAMANQTAPGTAESKQRDNNPMSDFNLGKRSVYSVFKLFEKNNGFVLVFD</sequence>
<gene>
    <name evidence="2" type="ORF">L3Y34_011995</name>
    <name evidence="3" type="ORF">L5515_017854</name>
</gene>
<name>A0AAE8ZT49_CAEBR</name>
<dbReference type="EMBL" id="CP092625">
    <property type="protein sequence ID" value="UMM41714.1"/>
    <property type="molecule type" value="Genomic_DNA"/>
</dbReference>
<accession>A0AAE8ZT49</accession>
<evidence type="ECO:0000313" key="3">
    <source>
        <dbReference type="EMBL" id="UMM41714.1"/>
    </source>
</evidence>
<dbReference type="EMBL" id="CP090896">
    <property type="protein sequence ID" value="ULT82415.1"/>
    <property type="molecule type" value="Genomic_DNA"/>
</dbReference>
<evidence type="ECO:0000256" key="1">
    <source>
        <dbReference type="SAM" id="MobiDB-lite"/>
    </source>
</evidence>
<evidence type="ECO:0000313" key="5">
    <source>
        <dbReference type="Proteomes" id="UP000829354"/>
    </source>
</evidence>
<evidence type="ECO:0000313" key="4">
    <source>
        <dbReference type="Proteomes" id="UP000827892"/>
    </source>
</evidence>
<evidence type="ECO:0000313" key="2">
    <source>
        <dbReference type="EMBL" id="ULT82415.1"/>
    </source>
</evidence>
<proteinExistence type="predicted"/>
<reference evidence="2 4" key="2">
    <citation type="submission" date="2022-05" db="EMBL/GenBank/DDBJ databases">
        <title>Chromosome-level reference genomes for two strains of Caenorhabditis briggsae: an improved platform for comparative genomics.</title>
        <authorList>
            <person name="Stevens L."/>
            <person name="Andersen E.C."/>
        </authorList>
    </citation>
    <scope>NUCLEOTIDE SEQUENCE [LARGE SCALE GENOMIC DNA]</scope>
    <source>
        <strain evidence="2">QX1410_ONT</strain>
        <tissue evidence="2">Whole-organism</tissue>
    </source>
</reference>
<organism evidence="2 4">
    <name type="scientific">Caenorhabditis briggsae</name>
    <dbReference type="NCBI Taxonomy" id="6238"/>
    <lineage>
        <taxon>Eukaryota</taxon>
        <taxon>Metazoa</taxon>
        <taxon>Ecdysozoa</taxon>
        <taxon>Nematoda</taxon>
        <taxon>Chromadorea</taxon>
        <taxon>Rhabditida</taxon>
        <taxon>Rhabditina</taxon>
        <taxon>Rhabditomorpha</taxon>
        <taxon>Rhabditoidea</taxon>
        <taxon>Rhabditidae</taxon>
        <taxon>Peloderinae</taxon>
        <taxon>Caenorhabditis</taxon>
    </lineage>
</organism>
<protein>
    <submittedName>
        <fullName evidence="2">Uncharacterized protein</fullName>
    </submittedName>
</protein>
<dbReference type="AlphaFoldDB" id="A0AAE8ZT49"/>
<feature type="region of interest" description="Disordered" evidence="1">
    <location>
        <begin position="19"/>
        <end position="42"/>
    </location>
</feature>
<reference evidence="3 5" key="1">
    <citation type="submission" date="2022-04" db="EMBL/GenBank/DDBJ databases">
        <title>Chromosome-level reference genomes for two strains of Caenorhabditis briggsae: an improved platform for comparative genomics.</title>
        <authorList>
            <person name="Stevens L."/>
            <person name="Andersen E."/>
        </authorList>
    </citation>
    <scope>NUCLEOTIDE SEQUENCE [LARGE SCALE GENOMIC DNA]</scope>
    <source>
        <strain evidence="3">VX34</strain>
        <tissue evidence="3">Whole-organism</tissue>
    </source>
</reference>
<dbReference type="Proteomes" id="UP000829354">
    <property type="component" value="Chromosome X"/>
</dbReference>
<keyword evidence="5" id="KW-1185">Reference proteome</keyword>